<evidence type="ECO:0000259" key="4">
    <source>
        <dbReference type="Pfam" id="PF08545"/>
    </source>
</evidence>
<keyword evidence="2" id="KW-0012">Acyltransferase</keyword>
<comment type="caution">
    <text evidence="5">The sequence shown here is derived from an EMBL/GenBank/DDBJ whole genome shotgun (WGS) entry which is preliminary data.</text>
</comment>
<dbReference type="SUPFAM" id="SSF53901">
    <property type="entry name" value="Thiolase-like"/>
    <property type="match status" value="1"/>
</dbReference>
<feature type="domain" description="Beta-ketoacyl-[acyl-carrier-protein] synthase III N-terminal" evidence="4">
    <location>
        <begin position="106"/>
        <end position="183"/>
    </location>
</feature>
<dbReference type="InterPro" id="IPR016039">
    <property type="entry name" value="Thiolase-like"/>
</dbReference>
<dbReference type="InterPro" id="IPR013751">
    <property type="entry name" value="ACP_syn_III_N"/>
</dbReference>
<dbReference type="RefSeq" id="WP_189253288.1">
    <property type="nucleotide sequence ID" value="NZ_BMRE01000005.1"/>
</dbReference>
<keyword evidence="1" id="KW-0808">Transferase</keyword>
<feature type="domain" description="Beta-ketoacyl-[acyl-carrier-protein] synthase III C-terminal" evidence="3">
    <location>
        <begin position="252"/>
        <end position="331"/>
    </location>
</feature>
<evidence type="ECO:0000256" key="1">
    <source>
        <dbReference type="ARBA" id="ARBA00022679"/>
    </source>
</evidence>
<protein>
    <submittedName>
        <fullName evidence="5">3-oxoacyl-[acyl-carrier-protein] synthase 3</fullName>
    </submittedName>
</protein>
<gene>
    <name evidence="5" type="primary">fabH</name>
    <name evidence="5" type="ORF">GCM10010178_19600</name>
</gene>
<sequence>MSFGVAGFGAFLGEPVSVAAVAADYVTDQRQLSRWGYRTFHRATSEGITDLAVAAGQRALDAAGVCADEVDVVVLAISDIAEHLYWDPAAACQHRLGARRAEAILVNQACGGSVTAFDTVAGRFATHPEHRVALIIGANRVCETYVNRMAVNTCVNGDGAAAAVVRRDFPGRRWLVTETLTDGRYADYFRLDGGTARPFGTGEPPRVRDPFTRLAEFFDGDVAAMVEFGRMTVDRTREVVERACKRAGAPAVSRVVHLNDNATALSDLALALGLPLSALNADVAAAHGHLGCADQILGLSWLVERDLVARGDVVALTSTGSGMHWTCTLIEV</sequence>
<evidence type="ECO:0000259" key="3">
    <source>
        <dbReference type="Pfam" id="PF08541"/>
    </source>
</evidence>
<evidence type="ECO:0000313" key="6">
    <source>
        <dbReference type="Proteomes" id="UP000649573"/>
    </source>
</evidence>
<dbReference type="Pfam" id="PF08541">
    <property type="entry name" value="ACP_syn_III_C"/>
    <property type="match status" value="1"/>
</dbReference>
<reference evidence="6" key="1">
    <citation type="journal article" date="2019" name="Int. J. Syst. Evol. Microbiol.">
        <title>The Global Catalogue of Microorganisms (GCM) 10K type strain sequencing project: providing services to taxonomists for standard genome sequencing and annotation.</title>
        <authorList>
            <consortium name="The Broad Institute Genomics Platform"/>
            <consortium name="The Broad Institute Genome Sequencing Center for Infectious Disease"/>
            <person name="Wu L."/>
            <person name="Ma J."/>
        </authorList>
    </citation>
    <scope>NUCLEOTIDE SEQUENCE [LARGE SCALE GENOMIC DNA]</scope>
    <source>
        <strain evidence="6">JCM 3296</strain>
    </source>
</reference>
<dbReference type="PANTHER" id="PTHR34069">
    <property type="entry name" value="3-OXOACYL-[ACYL-CARRIER-PROTEIN] SYNTHASE 3"/>
    <property type="match status" value="1"/>
</dbReference>
<dbReference type="Pfam" id="PF08545">
    <property type="entry name" value="ACP_syn_III"/>
    <property type="match status" value="1"/>
</dbReference>
<accession>A0ABQ2UG75</accession>
<organism evidence="5 6">
    <name type="scientific">Lentzea flava</name>
    <dbReference type="NCBI Taxonomy" id="103732"/>
    <lineage>
        <taxon>Bacteria</taxon>
        <taxon>Bacillati</taxon>
        <taxon>Actinomycetota</taxon>
        <taxon>Actinomycetes</taxon>
        <taxon>Pseudonocardiales</taxon>
        <taxon>Pseudonocardiaceae</taxon>
        <taxon>Lentzea</taxon>
    </lineage>
</organism>
<name>A0ABQ2UG75_9PSEU</name>
<evidence type="ECO:0000256" key="2">
    <source>
        <dbReference type="ARBA" id="ARBA00023315"/>
    </source>
</evidence>
<proteinExistence type="predicted"/>
<dbReference type="EMBL" id="BMRE01000005">
    <property type="protein sequence ID" value="GGU27469.1"/>
    <property type="molecule type" value="Genomic_DNA"/>
</dbReference>
<dbReference type="Gene3D" id="3.40.47.10">
    <property type="match status" value="2"/>
</dbReference>
<evidence type="ECO:0000313" key="5">
    <source>
        <dbReference type="EMBL" id="GGU27469.1"/>
    </source>
</evidence>
<dbReference type="Proteomes" id="UP000649573">
    <property type="component" value="Unassembled WGS sequence"/>
</dbReference>
<keyword evidence="6" id="KW-1185">Reference proteome</keyword>
<dbReference type="InterPro" id="IPR013747">
    <property type="entry name" value="ACP_syn_III_C"/>
</dbReference>
<dbReference type="PANTHER" id="PTHR34069:SF2">
    <property type="entry name" value="BETA-KETOACYL-[ACYL-CARRIER-PROTEIN] SYNTHASE III"/>
    <property type="match status" value="1"/>
</dbReference>